<protein>
    <recommendedName>
        <fullName evidence="6">Autophagy-related protein 27</fullName>
    </recommendedName>
</protein>
<keyword evidence="10" id="KW-0653">Protein transport</keyword>
<dbReference type="InterPro" id="IPR018939">
    <property type="entry name" value="Autophagy-rel_prot_27"/>
</dbReference>
<dbReference type="PANTHER" id="PTHR15071:SF0">
    <property type="entry name" value="MANNOSE 6-PHOSPHATE RECEPTOR-LIKE PROTEIN 1"/>
    <property type="match status" value="1"/>
</dbReference>
<feature type="chain" id="PRO_5027789186" description="Autophagy-related protein 27" evidence="19">
    <location>
        <begin position="28"/>
        <end position="258"/>
    </location>
</feature>
<dbReference type="PROSITE" id="PS51914">
    <property type="entry name" value="MRH"/>
    <property type="match status" value="1"/>
</dbReference>
<evidence type="ECO:0000256" key="1">
    <source>
        <dbReference type="ARBA" id="ARBA00004304"/>
    </source>
</evidence>
<comment type="similarity">
    <text evidence="5">Belongs to the ATG27 family.</text>
</comment>
<dbReference type="GeneID" id="117644137"/>
<sequence length="258" mass="28566">MSFPRDISWSLPFLVLVLVTWQPPVTSLKHKNMICDKISECVCRFPTGHSINLTNLASTTLNFNDTKDGLVYYLNPCGQAHTPCSNGSSLCVLEEKTNHTTDLGPMNASVFSTQGMFSPVYLSYEISDLTTEIKLVCSDKPESILLLDTDIDDLEPSAEPKKYLLLQSPEACLKDADAFSDNSASNGLSSGAIFFIVLIVLWCSYILVGAVANHFLRGATGWEMIPHYQFWKNVPTLFMDGFKFVANGCKPPPSYEQI</sequence>
<reference evidence="22" key="1">
    <citation type="submission" date="2025-08" db="UniProtKB">
        <authorList>
            <consortium name="RefSeq"/>
        </authorList>
    </citation>
    <scope>IDENTIFICATION</scope>
    <source>
        <tissue evidence="22">Total insect</tissue>
    </source>
</reference>
<evidence type="ECO:0000313" key="21">
    <source>
        <dbReference type="Proteomes" id="UP000515158"/>
    </source>
</evidence>
<gene>
    <name evidence="22" type="primary">LOC117644137</name>
</gene>
<keyword evidence="11 18" id="KW-1133">Transmembrane helix</keyword>
<dbReference type="Pfam" id="PF09451">
    <property type="entry name" value="ATG27"/>
    <property type="match status" value="1"/>
</dbReference>
<dbReference type="KEGG" id="tpal:117644137"/>
<evidence type="ECO:0000256" key="5">
    <source>
        <dbReference type="ARBA" id="ARBA00005363"/>
    </source>
</evidence>
<dbReference type="OrthoDB" id="29460at2759"/>
<keyword evidence="8 18" id="KW-0812">Transmembrane</keyword>
<evidence type="ECO:0000256" key="18">
    <source>
        <dbReference type="SAM" id="Phobius"/>
    </source>
</evidence>
<keyword evidence="12" id="KW-0072">Autophagy</keyword>
<keyword evidence="15 18" id="KW-0472">Membrane</keyword>
<evidence type="ECO:0000256" key="11">
    <source>
        <dbReference type="ARBA" id="ARBA00022989"/>
    </source>
</evidence>
<dbReference type="GO" id="GO:0005802">
    <property type="term" value="C:trans-Golgi network"/>
    <property type="evidence" value="ECO:0007669"/>
    <property type="project" value="TreeGrafter"/>
</dbReference>
<evidence type="ECO:0000256" key="19">
    <source>
        <dbReference type="SAM" id="SignalP"/>
    </source>
</evidence>
<evidence type="ECO:0000256" key="9">
    <source>
        <dbReference type="ARBA" id="ARBA00022729"/>
    </source>
</evidence>
<dbReference type="InterPro" id="IPR044865">
    <property type="entry name" value="MRH_dom"/>
</dbReference>
<keyword evidence="21" id="KW-1185">Reference proteome</keyword>
<evidence type="ECO:0000256" key="8">
    <source>
        <dbReference type="ARBA" id="ARBA00022692"/>
    </source>
</evidence>
<evidence type="ECO:0000256" key="17">
    <source>
        <dbReference type="ARBA" id="ARBA00023329"/>
    </source>
</evidence>
<evidence type="ECO:0000256" key="6">
    <source>
        <dbReference type="ARBA" id="ARBA00013776"/>
    </source>
</evidence>
<dbReference type="AlphaFoldDB" id="A0A6P8YPT9"/>
<dbReference type="RefSeq" id="XP_034239270.1">
    <property type="nucleotide sequence ID" value="XM_034383379.1"/>
</dbReference>
<evidence type="ECO:0000256" key="14">
    <source>
        <dbReference type="ARBA" id="ARBA00023128"/>
    </source>
</evidence>
<dbReference type="InParanoid" id="A0A6P8YPT9"/>
<keyword evidence="13" id="KW-0333">Golgi apparatus</keyword>
<dbReference type="GO" id="GO:0010008">
    <property type="term" value="C:endosome membrane"/>
    <property type="evidence" value="ECO:0007669"/>
    <property type="project" value="UniProtKB-SubCell"/>
</dbReference>
<evidence type="ECO:0000256" key="15">
    <source>
        <dbReference type="ARBA" id="ARBA00023136"/>
    </source>
</evidence>
<keyword evidence="7" id="KW-0813">Transport</keyword>
<dbReference type="PANTHER" id="PTHR15071">
    <property type="entry name" value="MANNOSE-6-PHOSPHATE RECEPTOR FAMILY MEMBER"/>
    <property type="match status" value="1"/>
</dbReference>
<organism evidence="22">
    <name type="scientific">Thrips palmi</name>
    <name type="common">Melon thrips</name>
    <dbReference type="NCBI Taxonomy" id="161013"/>
    <lineage>
        <taxon>Eukaryota</taxon>
        <taxon>Metazoa</taxon>
        <taxon>Ecdysozoa</taxon>
        <taxon>Arthropoda</taxon>
        <taxon>Hexapoda</taxon>
        <taxon>Insecta</taxon>
        <taxon>Pterygota</taxon>
        <taxon>Neoptera</taxon>
        <taxon>Paraneoptera</taxon>
        <taxon>Thysanoptera</taxon>
        <taxon>Terebrantia</taxon>
        <taxon>Thripoidea</taxon>
        <taxon>Thripidae</taxon>
        <taxon>Thrips</taxon>
    </lineage>
</organism>
<dbReference type="GO" id="GO:0031966">
    <property type="term" value="C:mitochondrial membrane"/>
    <property type="evidence" value="ECO:0007669"/>
    <property type="project" value="UniProtKB-SubCell"/>
</dbReference>
<comment type="subcellular location">
    <subcellularLocation>
        <location evidence="2">Cytoplasmic vesicle membrane</location>
        <topology evidence="2">Single-pass type I membrane protein</topology>
    </subcellularLocation>
    <subcellularLocation>
        <location evidence="3">Golgi apparatus membrane</location>
    </subcellularLocation>
    <subcellularLocation>
        <location evidence="1">Mitochondrion membrane</location>
        <topology evidence="1">Single-pass membrane protein</topology>
    </subcellularLocation>
    <subcellularLocation>
        <location evidence="4">Preautophagosomal structure membrane</location>
        <topology evidence="4">Single-pass type I membrane protein</topology>
    </subcellularLocation>
</comment>
<dbReference type="SUPFAM" id="SSF50911">
    <property type="entry name" value="Mannose 6-phosphate receptor domain"/>
    <property type="match status" value="1"/>
</dbReference>
<feature type="domain" description="MRH" evidence="20">
    <location>
        <begin position="39"/>
        <end position="174"/>
    </location>
</feature>
<dbReference type="Gene3D" id="2.70.130.10">
    <property type="entry name" value="Mannose-6-phosphate receptor binding domain"/>
    <property type="match status" value="1"/>
</dbReference>
<evidence type="ECO:0000256" key="3">
    <source>
        <dbReference type="ARBA" id="ARBA00004394"/>
    </source>
</evidence>
<feature type="transmembrane region" description="Helical" evidence="18">
    <location>
        <begin position="192"/>
        <end position="216"/>
    </location>
</feature>
<evidence type="ECO:0000256" key="16">
    <source>
        <dbReference type="ARBA" id="ARBA00023157"/>
    </source>
</evidence>
<feature type="signal peptide" evidence="19">
    <location>
        <begin position="1"/>
        <end position="27"/>
    </location>
</feature>
<keyword evidence="14" id="KW-0496">Mitochondrion</keyword>
<name>A0A6P8YPT9_THRPL</name>
<dbReference type="GO" id="GO:0000139">
    <property type="term" value="C:Golgi membrane"/>
    <property type="evidence" value="ECO:0007669"/>
    <property type="project" value="UniProtKB-SubCell"/>
</dbReference>
<dbReference type="GO" id="GO:0006914">
    <property type="term" value="P:autophagy"/>
    <property type="evidence" value="ECO:0007669"/>
    <property type="project" value="UniProtKB-KW"/>
</dbReference>
<dbReference type="Proteomes" id="UP000515158">
    <property type="component" value="Unplaced"/>
</dbReference>
<evidence type="ECO:0000256" key="12">
    <source>
        <dbReference type="ARBA" id="ARBA00023006"/>
    </source>
</evidence>
<evidence type="ECO:0000256" key="4">
    <source>
        <dbReference type="ARBA" id="ARBA00004472"/>
    </source>
</evidence>
<keyword evidence="16" id="KW-1015">Disulfide bond</keyword>
<keyword evidence="17" id="KW-0968">Cytoplasmic vesicle</keyword>
<keyword evidence="9 19" id="KW-0732">Signal</keyword>
<evidence type="ECO:0000259" key="20">
    <source>
        <dbReference type="PROSITE" id="PS51914"/>
    </source>
</evidence>
<evidence type="ECO:0000256" key="7">
    <source>
        <dbReference type="ARBA" id="ARBA00022448"/>
    </source>
</evidence>
<evidence type="ECO:0000256" key="10">
    <source>
        <dbReference type="ARBA" id="ARBA00022927"/>
    </source>
</evidence>
<dbReference type="GO" id="GO:0015031">
    <property type="term" value="P:protein transport"/>
    <property type="evidence" value="ECO:0007669"/>
    <property type="project" value="UniProtKB-KW"/>
</dbReference>
<proteinExistence type="inferred from homology"/>
<evidence type="ECO:0000313" key="22">
    <source>
        <dbReference type="RefSeq" id="XP_034239270.1"/>
    </source>
</evidence>
<evidence type="ECO:0000256" key="2">
    <source>
        <dbReference type="ARBA" id="ARBA00004358"/>
    </source>
</evidence>
<accession>A0A6P8YPT9</accession>
<evidence type="ECO:0000256" key="13">
    <source>
        <dbReference type="ARBA" id="ARBA00023034"/>
    </source>
</evidence>
<dbReference type="GO" id="GO:0034045">
    <property type="term" value="C:phagophore assembly site membrane"/>
    <property type="evidence" value="ECO:0007669"/>
    <property type="project" value="UniProtKB-SubCell"/>
</dbReference>
<dbReference type="InterPro" id="IPR009011">
    <property type="entry name" value="Man6P_isomerase_rcpt-bd_dom_sf"/>
</dbReference>